<evidence type="ECO:0000313" key="3">
    <source>
        <dbReference type="Proteomes" id="UP001596074"/>
    </source>
</evidence>
<organism evidence="2 3">
    <name type="scientific">Actinomadura rugatobispora</name>
    <dbReference type="NCBI Taxonomy" id="1994"/>
    <lineage>
        <taxon>Bacteria</taxon>
        <taxon>Bacillati</taxon>
        <taxon>Actinomycetota</taxon>
        <taxon>Actinomycetes</taxon>
        <taxon>Streptosporangiales</taxon>
        <taxon>Thermomonosporaceae</taxon>
        <taxon>Actinomadura</taxon>
    </lineage>
</organism>
<name>A0ABW1ACZ7_9ACTN</name>
<dbReference type="EMBL" id="JBHSON010000073">
    <property type="protein sequence ID" value="MFC5751635.1"/>
    <property type="molecule type" value="Genomic_DNA"/>
</dbReference>
<protein>
    <recommendedName>
        <fullName evidence="4">Antitoxin</fullName>
    </recommendedName>
</protein>
<dbReference type="Proteomes" id="UP001596074">
    <property type="component" value="Unassembled WGS sequence"/>
</dbReference>
<sequence>MSKTPMDKDAAARIQSAAAHDPHSDSAQDDFDRRAQSAADRHEDDDDRGTGQDADSDR</sequence>
<comment type="caution">
    <text evidence="2">The sequence shown here is derived from an EMBL/GenBank/DDBJ whole genome shotgun (WGS) entry which is preliminary data.</text>
</comment>
<evidence type="ECO:0000313" key="2">
    <source>
        <dbReference type="EMBL" id="MFC5751635.1"/>
    </source>
</evidence>
<feature type="compositionally biased region" description="Basic and acidic residues" evidence="1">
    <location>
        <begin position="20"/>
        <end position="42"/>
    </location>
</feature>
<keyword evidence="3" id="KW-1185">Reference proteome</keyword>
<evidence type="ECO:0000256" key="1">
    <source>
        <dbReference type="SAM" id="MobiDB-lite"/>
    </source>
</evidence>
<accession>A0ABW1ACZ7</accession>
<feature type="compositionally biased region" description="Basic and acidic residues" evidence="1">
    <location>
        <begin position="1"/>
        <end position="11"/>
    </location>
</feature>
<reference evidence="3" key="1">
    <citation type="journal article" date="2019" name="Int. J. Syst. Evol. Microbiol.">
        <title>The Global Catalogue of Microorganisms (GCM) 10K type strain sequencing project: providing services to taxonomists for standard genome sequencing and annotation.</title>
        <authorList>
            <consortium name="The Broad Institute Genomics Platform"/>
            <consortium name="The Broad Institute Genome Sequencing Center for Infectious Disease"/>
            <person name="Wu L."/>
            <person name="Ma J."/>
        </authorList>
    </citation>
    <scope>NUCLEOTIDE SEQUENCE [LARGE SCALE GENOMIC DNA]</scope>
    <source>
        <strain evidence="3">KCTC 42087</strain>
    </source>
</reference>
<feature type="region of interest" description="Disordered" evidence="1">
    <location>
        <begin position="1"/>
        <end position="58"/>
    </location>
</feature>
<evidence type="ECO:0008006" key="4">
    <source>
        <dbReference type="Google" id="ProtNLM"/>
    </source>
</evidence>
<gene>
    <name evidence="2" type="ORF">ACFPZN_38970</name>
</gene>
<dbReference type="RefSeq" id="WP_378287571.1">
    <property type="nucleotide sequence ID" value="NZ_JBHSON010000073.1"/>
</dbReference>
<proteinExistence type="predicted"/>